<dbReference type="KEGG" id="trs:Terro_4167"/>
<dbReference type="Proteomes" id="UP000006056">
    <property type="component" value="Chromosome"/>
</dbReference>
<dbReference type="PANTHER" id="PTHR34109">
    <property type="entry name" value="BNAUNNG04460D PROTEIN-RELATED"/>
    <property type="match status" value="1"/>
</dbReference>
<protein>
    <recommendedName>
        <fullName evidence="1">VOC domain-containing protein</fullName>
    </recommendedName>
</protein>
<dbReference type="InterPro" id="IPR037523">
    <property type="entry name" value="VOC_core"/>
</dbReference>
<dbReference type="Gene3D" id="3.30.720.120">
    <property type="match status" value="1"/>
</dbReference>
<dbReference type="OrthoDB" id="9806868at2"/>
<name>I3ZMA4_TERRK</name>
<dbReference type="EMBL" id="CP003379">
    <property type="protein sequence ID" value="AFL90372.1"/>
    <property type="molecule type" value="Genomic_DNA"/>
</dbReference>
<dbReference type="STRING" id="926566.Terro_4167"/>
<evidence type="ECO:0000313" key="3">
    <source>
        <dbReference type="Proteomes" id="UP000006056"/>
    </source>
</evidence>
<organism evidence="2 3">
    <name type="scientific">Terriglobus roseus (strain DSM 18391 / NRRL B-41598 / KBS 63)</name>
    <dbReference type="NCBI Taxonomy" id="926566"/>
    <lineage>
        <taxon>Bacteria</taxon>
        <taxon>Pseudomonadati</taxon>
        <taxon>Acidobacteriota</taxon>
        <taxon>Terriglobia</taxon>
        <taxon>Terriglobales</taxon>
        <taxon>Acidobacteriaceae</taxon>
        <taxon>Terriglobus</taxon>
    </lineage>
</organism>
<dbReference type="InterPro" id="IPR029068">
    <property type="entry name" value="Glyas_Bleomycin-R_OHBP_Dase"/>
</dbReference>
<sequence>MSTAGRTAHVIPAVRYRDVDAAILWLKKALGFTEHAVYRNEGGVIIHAELLLGSGMVMLGSVGENREAADWYKQPAEIGNAVTASTYLVVPDCAPVYASAKAAGAEILMELKAMDYGGGSFTVRDPEGQIWSVGEYDPWAAHTA</sequence>
<proteinExistence type="predicted"/>
<reference evidence="2 3" key="1">
    <citation type="submission" date="2012-06" db="EMBL/GenBank/DDBJ databases">
        <title>Complete genome of Terriglobus roseus DSM 18391.</title>
        <authorList>
            <consortium name="US DOE Joint Genome Institute (JGI-PGF)"/>
            <person name="Lucas S."/>
            <person name="Copeland A."/>
            <person name="Lapidus A."/>
            <person name="Glavina del Rio T."/>
            <person name="Dalin E."/>
            <person name="Tice H."/>
            <person name="Bruce D."/>
            <person name="Goodwin L."/>
            <person name="Pitluck S."/>
            <person name="Peters L."/>
            <person name="Mikhailova N."/>
            <person name="Munk A.C.C."/>
            <person name="Kyrpides N."/>
            <person name="Mavromatis K."/>
            <person name="Ivanova N."/>
            <person name="Brettin T."/>
            <person name="Detter J.C."/>
            <person name="Han C."/>
            <person name="Larimer F."/>
            <person name="Land M."/>
            <person name="Hauser L."/>
            <person name="Markowitz V."/>
            <person name="Cheng J.-F."/>
            <person name="Hugenholtz P."/>
            <person name="Woyke T."/>
            <person name="Wu D."/>
            <person name="Brambilla E."/>
            <person name="Klenk H.-P."/>
            <person name="Eisen J.A."/>
        </authorList>
    </citation>
    <scope>NUCLEOTIDE SEQUENCE [LARGE SCALE GENOMIC DNA]</scope>
    <source>
        <strain evidence="3">DSM 18391 / NRRL B-41598 / KBS 63</strain>
    </source>
</reference>
<feature type="domain" description="VOC" evidence="1">
    <location>
        <begin position="6"/>
        <end position="136"/>
    </location>
</feature>
<dbReference type="eggNOG" id="COG2764">
    <property type="taxonomic scope" value="Bacteria"/>
</dbReference>
<accession>I3ZMA4</accession>
<keyword evidence="3" id="KW-1185">Reference proteome</keyword>
<dbReference type="HOGENOM" id="CLU_046006_11_1_0"/>
<gene>
    <name evidence="2" type="ordered locus">Terro_4167</name>
</gene>
<dbReference type="Gene3D" id="3.30.720.110">
    <property type="match status" value="1"/>
</dbReference>
<dbReference type="PROSITE" id="PS51819">
    <property type="entry name" value="VOC"/>
    <property type="match status" value="1"/>
</dbReference>
<dbReference type="AlphaFoldDB" id="I3ZMA4"/>
<evidence type="ECO:0000313" key="2">
    <source>
        <dbReference type="EMBL" id="AFL90372.1"/>
    </source>
</evidence>
<dbReference type="RefSeq" id="WP_014787632.1">
    <property type="nucleotide sequence ID" value="NC_018014.1"/>
</dbReference>
<dbReference type="PANTHER" id="PTHR34109:SF1">
    <property type="entry name" value="VOC DOMAIN-CONTAINING PROTEIN"/>
    <property type="match status" value="1"/>
</dbReference>
<evidence type="ECO:0000259" key="1">
    <source>
        <dbReference type="PROSITE" id="PS51819"/>
    </source>
</evidence>
<dbReference type="InterPro" id="IPR004360">
    <property type="entry name" value="Glyas_Fos-R_dOase_dom"/>
</dbReference>
<dbReference type="Pfam" id="PF00903">
    <property type="entry name" value="Glyoxalase"/>
    <property type="match status" value="1"/>
</dbReference>
<dbReference type="SUPFAM" id="SSF54593">
    <property type="entry name" value="Glyoxalase/Bleomycin resistance protein/Dihydroxybiphenyl dioxygenase"/>
    <property type="match status" value="1"/>
</dbReference>